<evidence type="ECO:0000313" key="3">
    <source>
        <dbReference type="EMBL" id="RKO90435.1"/>
    </source>
</evidence>
<protein>
    <submittedName>
        <fullName evidence="3">Uncharacterized protein</fullName>
    </submittedName>
</protein>
<keyword evidence="2" id="KW-0472">Membrane</keyword>
<reference evidence="4" key="1">
    <citation type="journal article" date="2018" name="Nat. Microbiol.">
        <title>Leveraging single-cell genomics to expand the fungal tree of life.</title>
        <authorList>
            <person name="Ahrendt S.R."/>
            <person name="Quandt C.A."/>
            <person name="Ciobanu D."/>
            <person name="Clum A."/>
            <person name="Salamov A."/>
            <person name="Andreopoulos B."/>
            <person name="Cheng J.F."/>
            <person name="Woyke T."/>
            <person name="Pelin A."/>
            <person name="Henrissat B."/>
            <person name="Reynolds N.K."/>
            <person name="Benny G.L."/>
            <person name="Smith M.E."/>
            <person name="James T.Y."/>
            <person name="Grigoriev I.V."/>
        </authorList>
    </citation>
    <scope>NUCLEOTIDE SEQUENCE [LARGE SCALE GENOMIC DNA]</scope>
</reference>
<accession>A0A4P9WF39</accession>
<name>A0A4P9WF39_9FUNG</name>
<dbReference type="AlphaFoldDB" id="A0A4P9WF39"/>
<feature type="region of interest" description="Disordered" evidence="1">
    <location>
        <begin position="86"/>
        <end position="106"/>
    </location>
</feature>
<organism evidence="3 4">
    <name type="scientific">Blyttiomyces helicus</name>
    <dbReference type="NCBI Taxonomy" id="388810"/>
    <lineage>
        <taxon>Eukaryota</taxon>
        <taxon>Fungi</taxon>
        <taxon>Fungi incertae sedis</taxon>
        <taxon>Chytridiomycota</taxon>
        <taxon>Chytridiomycota incertae sedis</taxon>
        <taxon>Chytridiomycetes</taxon>
        <taxon>Chytridiomycetes incertae sedis</taxon>
        <taxon>Blyttiomyces</taxon>
    </lineage>
</organism>
<proteinExistence type="predicted"/>
<keyword evidence="2" id="KW-0812">Transmembrane</keyword>
<dbReference type="Proteomes" id="UP000269721">
    <property type="component" value="Unassembled WGS sequence"/>
</dbReference>
<feature type="transmembrane region" description="Helical" evidence="2">
    <location>
        <begin position="291"/>
        <end position="312"/>
    </location>
</feature>
<evidence type="ECO:0000256" key="2">
    <source>
        <dbReference type="SAM" id="Phobius"/>
    </source>
</evidence>
<evidence type="ECO:0000256" key="1">
    <source>
        <dbReference type="SAM" id="MobiDB-lite"/>
    </source>
</evidence>
<evidence type="ECO:0000313" key="4">
    <source>
        <dbReference type="Proteomes" id="UP000269721"/>
    </source>
</evidence>
<gene>
    <name evidence="3" type="ORF">BDK51DRAFT_44872</name>
</gene>
<keyword evidence="4" id="KW-1185">Reference proteome</keyword>
<sequence>METGGNSRSALAARLGVARPNDIGPFRAIVIVLGSCLDLVWSEEVLGRMAVAVEKVLRRSVGAKIGGAQVSPPDLRPATAIASASPTASSPTCLRRKTPPHTHTHTDAYYAPKAGRGRDGISITVLSNVPQRAPADLGLQIHNRACQNSRGFAHLGAIKVDEVSEVLSSRSTTGERLVSDLSKGACTRQVGAETEDEVAVCNRAASLGGWQLSASHLRIAFKSFAPKSLTRRDAAAVCFIFRLPSTNFSSRPRGCGGDYGWASPLGNRDRRSGWLANPHHNPVLKSWNMNILLAAAAGAVLLHSVLVLVPVASADGTQAS</sequence>
<keyword evidence="2" id="KW-1133">Transmembrane helix</keyword>
<dbReference type="EMBL" id="KZ995560">
    <property type="protein sequence ID" value="RKO90435.1"/>
    <property type="molecule type" value="Genomic_DNA"/>
</dbReference>
<feature type="compositionally biased region" description="Basic residues" evidence="1">
    <location>
        <begin position="94"/>
        <end position="103"/>
    </location>
</feature>